<dbReference type="PANTHER" id="PTHR33678">
    <property type="entry name" value="BLL1576 PROTEIN"/>
    <property type="match status" value="1"/>
</dbReference>
<keyword evidence="4" id="KW-1185">Reference proteome</keyword>
<comment type="caution">
    <text evidence="3">The sequence shown here is derived from an EMBL/GenBank/DDBJ whole genome shotgun (WGS) entry which is preliminary data.</text>
</comment>
<feature type="compositionally biased region" description="Low complexity" evidence="1">
    <location>
        <begin position="92"/>
        <end position="104"/>
    </location>
</feature>
<evidence type="ECO:0000313" key="3">
    <source>
        <dbReference type="EMBL" id="OLU37605.1"/>
    </source>
</evidence>
<dbReference type="InterPro" id="IPR052344">
    <property type="entry name" value="Transposase-related"/>
</dbReference>
<reference evidence="3 4" key="1">
    <citation type="submission" date="2016-11" db="EMBL/GenBank/DDBJ databases">
        <title>Description of two novel members of the family Erysipelotrichaceae: Ileibacterium lipovorans gen. nov., sp. nov. and Dubosiella newyorkensis, gen. nov., sp. nov.</title>
        <authorList>
            <person name="Cox L.M."/>
            <person name="Sohn J."/>
            <person name="Tyrrell K.L."/>
            <person name="Citron D.M."/>
            <person name="Lawson P.A."/>
            <person name="Patel N.B."/>
            <person name="Iizumi T."/>
            <person name="Perez-Perez G.I."/>
            <person name="Goldstein E.J."/>
            <person name="Blaser M.J."/>
        </authorList>
    </citation>
    <scope>NUCLEOTIDE SEQUENCE [LARGE SCALE GENOMIC DNA]</scope>
    <source>
        <strain evidence="3 4">NYU-BL-A3</strain>
    </source>
</reference>
<evidence type="ECO:0000313" key="4">
    <source>
        <dbReference type="Proteomes" id="UP000186341"/>
    </source>
</evidence>
<sequence length="402" mass="45174">MPENSSANTSNISSNPFFQQLVKISQQLDDALKDNRKKDEIIHSLTEQVEAANTTIASLTEQITLMAAQRYAKKSEKRSSDKKKDDDDSNDSDSTPSSGSAPESDSSKKLNTHRPVKKNRTRKPKPTMKELIERMSLDVEKVVIELDEDKRICEYCTHELIPFGQEHLRYGIEAELPKLRVIEYVGVTYGCPNCHEKAVDSDKCTLAPVAALAPRPLLPGSWASASLLALAIAFKTLYQIPTNLLITMFREMGMFSVSSGTLCSWIISAAQIYFVPLFDRLRELLIQSDHIQADETSLRVINESVTRRKTRSFIWQYRTADICEFPIVLFDCQQGRSGRYAAEFLKGFEGTLLVDGYSGCSQIEGAKLANCWVHARRYFIEASLVCRNETVRGQAQEALALI</sequence>
<dbReference type="AlphaFoldDB" id="A0A1U7NE02"/>
<feature type="compositionally biased region" description="Basic residues" evidence="1">
    <location>
        <begin position="110"/>
        <end position="126"/>
    </location>
</feature>
<dbReference type="GeneID" id="82203516"/>
<dbReference type="PANTHER" id="PTHR33678:SF1">
    <property type="entry name" value="BLL1576 PROTEIN"/>
    <property type="match status" value="1"/>
</dbReference>
<organism evidence="3 4">
    <name type="scientific">Ileibacterium valens</name>
    <dbReference type="NCBI Taxonomy" id="1862668"/>
    <lineage>
        <taxon>Bacteria</taxon>
        <taxon>Bacillati</taxon>
        <taxon>Bacillota</taxon>
        <taxon>Erysipelotrichia</taxon>
        <taxon>Erysipelotrichales</taxon>
        <taxon>Erysipelotrichaceae</taxon>
        <taxon>Ileibacterium</taxon>
    </lineage>
</organism>
<evidence type="ECO:0000256" key="1">
    <source>
        <dbReference type="SAM" id="MobiDB-lite"/>
    </source>
</evidence>
<name>A0A1U7NE02_9FIRM</name>
<feature type="compositionally biased region" description="Basic and acidic residues" evidence="1">
    <location>
        <begin position="73"/>
        <end position="86"/>
    </location>
</feature>
<dbReference type="Proteomes" id="UP000186341">
    <property type="component" value="Unassembled WGS sequence"/>
</dbReference>
<proteinExistence type="predicted"/>
<feature type="non-terminal residue" evidence="3">
    <location>
        <position position="402"/>
    </location>
</feature>
<gene>
    <name evidence="3" type="ORF">BO222_10160</name>
</gene>
<dbReference type="InterPro" id="IPR004291">
    <property type="entry name" value="Transposase_IS66_central"/>
</dbReference>
<dbReference type="EMBL" id="MPJW01000196">
    <property type="protein sequence ID" value="OLU37605.1"/>
    <property type="molecule type" value="Genomic_DNA"/>
</dbReference>
<accession>A0A1U7NE02</accession>
<dbReference type="Pfam" id="PF03050">
    <property type="entry name" value="DDE_Tnp_IS66"/>
    <property type="match status" value="1"/>
</dbReference>
<protein>
    <recommendedName>
        <fullName evidence="2">Transposase IS66 central domain-containing protein</fullName>
    </recommendedName>
</protein>
<feature type="region of interest" description="Disordered" evidence="1">
    <location>
        <begin position="71"/>
        <end position="129"/>
    </location>
</feature>
<evidence type="ECO:0000259" key="2">
    <source>
        <dbReference type="Pfam" id="PF03050"/>
    </source>
</evidence>
<dbReference type="OrthoDB" id="1643607at2"/>
<dbReference type="RefSeq" id="WP_143357004.1">
    <property type="nucleotide sequence ID" value="NZ_MPJW01000196.1"/>
</dbReference>
<feature type="domain" description="Transposase IS66 central" evidence="2">
    <location>
        <begin position="221"/>
        <end position="401"/>
    </location>
</feature>